<reference evidence="1 2" key="1">
    <citation type="journal article" date="2024" name="G3 (Bethesda)">
        <title>Genome assembly of Hibiscus sabdariffa L. provides insights into metabolisms of medicinal natural products.</title>
        <authorList>
            <person name="Kim T."/>
        </authorList>
    </citation>
    <scope>NUCLEOTIDE SEQUENCE [LARGE SCALE GENOMIC DNA]</scope>
    <source>
        <strain evidence="1">TK-2024</strain>
        <tissue evidence="1">Old leaves</tissue>
    </source>
</reference>
<dbReference type="Proteomes" id="UP001472677">
    <property type="component" value="Unassembled WGS sequence"/>
</dbReference>
<sequence>MWPLSQKQEQVSLPPVIAVLNFTRKSNTTNNYKDPLEERGPLASFQSAYLAISYQLVACLLPT</sequence>
<gene>
    <name evidence="1" type="ORF">V6N12_023570</name>
</gene>
<dbReference type="EMBL" id="JBBPBM010000004">
    <property type="protein sequence ID" value="KAK8589167.1"/>
    <property type="molecule type" value="Genomic_DNA"/>
</dbReference>
<organism evidence="1 2">
    <name type="scientific">Hibiscus sabdariffa</name>
    <name type="common">roselle</name>
    <dbReference type="NCBI Taxonomy" id="183260"/>
    <lineage>
        <taxon>Eukaryota</taxon>
        <taxon>Viridiplantae</taxon>
        <taxon>Streptophyta</taxon>
        <taxon>Embryophyta</taxon>
        <taxon>Tracheophyta</taxon>
        <taxon>Spermatophyta</taxon>
        <taxon>Magnoliopsida</taxon>
        <taxon>eudicotyledons</taxon>
        <taxon>Gunneridae</taxon>
        <taxon>Pentapetalae</taxon>
        <taxon>rosids</taxon>
        <taxon>malvids</taxon>
        <taxon>Malvales</taxon>
        <taxon>Malvaceae</taxon>
        <taxon>Malvoideae</taxon>
        <taxon>Hibiscus</taxon>
    </lineage>
</organism>
<proteinExistence type="predicted"/>
<protein>
    <submittedName>
        <fullName evidence="1">Uncharacterized protein</fullName>
    </submittedName>
</protein>
<name>A0ABR2FYI4_9ROSI</name>
<comment type="caution">
    <text evidence="1">The sequence shown here is derived from an EMBL/GenBank/DDBJ whole genome shotgun (WGS) entry which is preliminary data.</text>
</comment>
<evidence type="ECO:0000313" key="1">
    <source>
        <dbReference type="EMBL" id="KAK8589167.1"/>
    </source>
</evidence>
<accession>A0ABR2FYI4</accession>
<keyword evidence="2" id="KW-1185">Reference proteome</keyword>
<evidence type="ECO:0000313" key="2">
    <source>
        <dbReference type="Proteomes" id="UP001472677"/>
    </source>
</evidence>